<reference evidence="2 3" key="1">
    <citation type="journal article" date="2020" name="ISME J.">
        <title>Uncovering the hidden diversity of litter-decomposition mechanisms in mushroom-forming fungi.</title>
        <authorList>
            <person name="Floudas D."/>
            <person name="Bentzer J."/>
            <person name="Ahren D."/>
            <person name="Johansson T."/>
            <person name="Persson P."/>
            <person name="Tunlid A."/>
        </authorList>
    </citation>
    <scope>NUCLEOTIDE SEQUENCE [LARGE SCALE GENOMIC DNA]</scope>
    <source>
        <strain evidence="2 3">CBS 291.85</strain>
    </source>
</reference>
<evidence type="ECO:0000313" key="3">
    <source>
        <dbReference type="Proteomes" id="UP000559256"/>
    </source>
</evidence>
<dbReference type="Proteomes" id="UP000559256">
    <property type="component" value="Unassembled WGS sequence"/>
</dbReference>
<protein>
    <submittedName>
        <fullName evidence="2">Uncharacterized protein</fullName>
    </submittedName>
</protein>
<dbReference type="EMBL" id="JAACJM010000276">
    <property type="protein sequence ID" value="KAF5333981.1"/>
    <property type="molecule type" value="Genomic_DNA"/>
</dbReference>
<comment type="caution">
    <text evidence="2">The sequence shown here is derived from an EMBL/GenBank/DDBJ whole genome shotgun (WGS) entry which is preliminary data.</text>
</comment>
<proteinExistence type="predicted"/>
<accession>A0A8H5C2T8</accession>
<dbReference type="AlphaFoldDB" id="A0A8H5C2T8"/>
<sequence>MEDYGTEPETEGEGNGRRPRHQCIDIHVNFDVSLHIPPQKKVPNPPFKKTKTYYKALGSEDAYSPNTHHMRFLTNDFSLNKFLPKSALEHKEGTP</sequence>
<evidence type="ECO:0000256" key="1">
    <source>
        <dbReference type="SAM" id="MobiDB-lite"/>
    </source>
</evidence>
<name>A0A8H5C2T8_9AGAR</name>
<gene>
    <name evidence="2" type="ORF">D9758_017275</name>
</gene>
<feature type="region of interest" description="Disordered" evidence="1">
    <location>
        <begin position="1"/>
        <end position="20"/>
    </location>
</feature>
<organism evidence="2 3">
    <name type="scientific">Tetrapyrgos nigripes</name>
    <dbReference type="NCBI Taxonomy" id="182062"/>
    <lineage>
        <taxon>Eukaryota</taxon>
        <taxon>Fungi</taxon>
        <taxon>Dikarya</taxon>
        <taxon>Basidiomycota</taxon>
        <taxon>Agaricomycotina</taxon>
        <taxon>Agaricomycetes</taxon>
        <taxon>Agaricomycetidae</taxon>
        <taxon>Agaricales</taxon>
        <taxon>Marasmiineae</taxon>
        <taxon>Marasmiaceae</taxon>
        <taxon>Tetrapyrgos</taxon>
    </lineage>
</organism>
<feature type="compositionally biased region" description="Acidic residues" evidence="1">
    <location>
        <begin position="1"/>
        <end position="12"/>
    </location>
</feature>
<evidence type="ECO:0000313" key="2">
    <source>
        <dbReference type="EMBL" id="KAF5333981.1"/>
    </source>
</evidence>
<keyword evidence="3" id="KW-1185">Reference proteome</keyword>